<keyword evidence="3" id="KW-1185">Reference proteome</keyword>
<dbReference type="Proteomes" id="UP000694620">
    <property type="component" value="Chromosome 6"/>
</dbReference>
<evidence type="ECO:0000313" key="3">
    <source>
        <dbReference type="Proteomes" id="UP000694620"/>
    </source>
</evidence>
<proteinExistence type="predicted"/>
<evidence type="ECO:0000313" key="2">
    <source>
        <dbReference type="Ensembl" id="ENSECRP00000010224.1"/>
    </source>
</evidence>
<dbReference type="InterPro" id="IPR019511">
    <property type="entry name" value="AKAP7_RI-RII-bd_dom"/>
</dbReference>
<dbReference type="AlphaFoldDB" id="A0A8C4S1Y3"/>
<dbReference type="Ensembl" id="ENSECRT00000010394.1">
    <property type="protein sequence ID" value="ENSECRP00000010224.1"/>
    <property type="gene ID" value="ENSECRG00000006824.1"/>
</dbReference>
<sequence length="68" mass="7535">FLCALGGKSRRRPQEAELESASKQIVKAAVHQAVQQLTQERQQKQKTTAGVNTGLLLEVTIETCKKEK</sequence>
<organism evidence="2 3">
    <name type="scientific">Erpetoichthys calabaricus</name>
    <name type="common">Rope fish</name>
    <name type="synonym">Calamoichthys calabaricus</name>
    <dbReference type="NCBI Taxonomy" id="27687"/>
    <lineage>
        <taxon>Eukaryota</taxon>
        <taxon>Metazoa</taxon>
        <taxon>Chordata</taxon>
        <taxon>Craniata</taxon>
        <taxon>Vertebrata</taxon>
        <taxon>Euteleostomi</taxon>
        <taxon>Actinopterygii</taxon>
        <taxon>Polypteriformes</taxon>
        <taxon>Polypteridae</taxon>
        <taxon>Erpetoichthys</taxon>
    </lineage>
</organism>
<name>A0A8C4S1Y3_ERPCA</name>
<dbReference type="Pfam" id="PF10470">
    <property type="entry name" value="AKAP7_RIRII_bdg"/>
    <property type="match status" value="1"/>
</dbReference>
<accession>A0A8C4S1Y3</accession>
<evidence type="ECO:0000259" key="1">
    <source>
        <dbReference type="Pfam" id="PF10470"/>
    </source>
</evidence>
<reference evidence="2" key="1">
    <citation type="submission" date="2021-06" db="EMBL/GenBank/DDBJ databases">
        <authorList>
            <consortium name="Wellcome Sanger Institute Data Sharing"/>
        </authorList>
    </citation>
    <scope>NUCLEOTIDE SEQUENCE [LARGE SCALE GENOMIC DNA]</scope>
</reference>
<reference evidence="2" key="3">
    <citation type="submission" date="2025-09" db="UniProtKB">
        <authorList>
            <consortium name="Ensembl"/>
        </authorList>
    </citation>
    <scope>IDENTIFICATION</scope>
</reference>
<protein>
    <recommendedName>
        <fullName evidence="1">A-kinase anchor protein 7 RI-RII subunit-binding domain-containing protein</fullName>
    </recommendedName>
</protein>
<reference evidence="2" key="2">
    <citation type="submission" date="2025-08" db="UniProtKB">
        <authorList>
            <consortium name="Ensembl"/>
        </authorList>
    </citation>
    <scope>IDENTIFICATION</scope>
</reference>
<feature type="domain" description="A-kinase anchor protein 7 RI-RII subunit-binding" evidence="1">
    <location>
        <begin position="12"/>
        <end position="51"/>
    </location>
</feature>